<comment type="caution">
    <text evidence="4">The sequence shown here is derived from an EMBL/GenBank/DDBJ whole genome shotgun (WGS) entry which is preliminary data.</text>
</comment>
<evidence type="ECO:0000259" key="3">
    <source>
        <dbReference type="PROSITE" id="PS50206"/>
    </source>
</evidence>
<dbReference type="SMART" id="SM00450">
    <property type="entry name" value="RHOD"/>
    <property type="match status" value="2"/>
</dbReference>
<dbReference type="Pfam" id="PF00581">
    <property type="entry name" value="Rhodanese"/>
    <property type="match status" value="2"/>
</dbReference>
<dbReference type="CDD" id="cd01449">
    <property type="entry name" value="TST_Repeat_2"/>
    <property type="match status" value="1"/>
</dbReference>
<dbReference type="RefSeq" id="WP_193800468.1">
    <property type="nucleotide sequence ID" value="NZ_JADEWC010000010.1"/>
</dbReference>
<evidence type="ECO:0000313" key="5">
    <source>
        <dbReference type="Proteomes" id="UP000654604"/>
    </source>
</evidence>
<organism evidence="4 5">
    <name type="scientific">Cyanobacterium stanieri LEGE 03274</name>
    <dbReference type="NCBI Taxonomy" id="1828756"/>
    <lineage>
        <taxon>Bacteria</taxon>
        <taxon>Bacillati</taxon>
        <taxon>Cyanobacteriota</taxon>
        <taxon>Cyanophyceae</taxon>
        <taxon>Oscillatoriophycideae</taxon>
        <taxon>Chroococcales</taxon>
        <taxon>Geminocystaceae</taxon>
        <taxon>Cyanobacterium</taxon>
    </lineage>
</organism>
<evidence type="ECO:0000313" key="4">
    <source>
        <dbReference type="EMBL" id="MBE9222310.1"/>
    </source>
</evidence>
<keyword evidence="1" id="KW-0808">Transferase</keyword>
<evidence type="ECO:0000256" key="2">
    <source>
        <dbReference type="ARBA" id="ARBA00022737"/>
    </source>
</evidence>
<dbReference type="PANTHER" id="PTHR11364:SF27">
    <property type="entry name" value="SULFURTRANSFERASE"/>
    <property type="match status" value="1"/>
</dbReference>
<dbReference type="Proteomes" id="UP000654604">
    <property type="component" value="Unassembled WGS sequence"/>
</dbReference>
<keyword evidence="2" id="KW-0677">Repeat</keyword>
<keyword evidence="5" id="KW-1185">Reference proteome</keyword>
<dbReference type="InterPro" id="IPR036873">
    <property type="entry name" value="Rhodanese-like_dom_sf"/>
</dbReference>
<dbReference type="EMBL" id="JADEWC010000010">
    <property type="protein sequence ID" value="MBE9222310.1"/>
    <property type="molecule type" value="Genomic_DNA"/>
</dbReference>
<protein>
    <submittedName>
        <fullName evidence="4">Sulfurtransferase</fullName>
    </submittedName>
</protein>
<accession>A0ABR9V334</accession>
<reference evidence="4 5" key="1">
    <citation type="submission" date="2020-10" db="EMBL/GenBank/DDBJ databases">
        <authorList>
            <person name="Castelo-Branco R."/>
            <person name="Eusebio N."/>
            <person name="Adriana R."/>
            <person name="Vieira A."/>
            <person name="Brugerolle De Fraissinette N."/>
            <person name="Rezende De Castro R."/>
            <person name="Schneider M.P."/>
            <person name="Vasconcelos V."/>
            <person name="Leao P.N."/>
        </authorList>
    </citation>
    <scope>NUCLEOTIDE SEQUENCE [LARGE SCALE GENOMIC DNA]</scope>
    <source>
        <strain evidence="4 5">LEGE 03274</strain>
    </source>
</reference>
<evidence type="ECO:0000256" key="1">
    <source>
        <dbReference type="ARBA" id="ARBA00022679"/>
    </source>
</evidence>
<dbReference type="SUPFAM" id="SSF52821">
    <property type="entry name" value="Rhodanese/Cell cycle control phosphatase"/>
    <property type="match status" value="2"/>
</dbReference>
<sequence length="283" mass="32431">MGQHQSIVSAEWLNDNLNNPDIKIIDCRFRLRDARWGYQQYNHSHIKNAYYLDLNDHLSQVVNAHGGRHPLPDNQLLTTKLETIGITKNQTTVVVYDDSRFAFCARLWWLLRYLGHHQVFILDGGWQNWQRHNFPTDDVIPRNHQGSFIAEPNFDSVIDIEGVRQAQLSPNIAIIDARSGDRHLGKTEPIDPIAGSIPHSHNVFWQENTTPEGFLKSPSQLKSIWQPYLKYPEIIAYCGSGVTACVNIFALQTIGYDNCKLYVGGWSDWCSYLVKSEGFISQH</sequence>
<name>A0ABR9V334_9CHRO</name>
<proteinExistence type="predicted"/>
<dbReference type="CDD" id="cd01448">
    <property type="entry name" value="TST_Repeat_1"/>
    <property type="match status" value="1"/>
</dbReference>
<feature type="domain" description="Rhodanese" evidence="3">
    <location>
        <begin position="168"/>
        <end position="271"/>
    </location>
</feature>
<gene>
    <name evidence="4" type="ORF">IQ215_06330</name>
</gene>
<dbReference type="InterPro" id="IPR045078">
    <property type="entry name" value="TST/MPST-like"/>
</dbReference>
<dbReference type="PROSITE" id="PS50206">
    <property type="entry name" value="RHODANESE_3"/>
    <property type="match status" value="2"/>
</dbReference>
<feature type="domain" description="Rhodanese" evidence="3">
    <location>
        <begin position="18"/>
        <end position="138"/>
    </location>
</feature>
<dbReference type="Gene3D" id="3.40.250.10">
    <property type="entry name" value="Rhodanese-like domain"/>
    <property type="match status" value="2"/>
</dbReference>
<dbReference type="InterPro" id="IPR001763">
    <property type="entry name" value="Rhodanese-like_dom"/>
</dbReference>
<dbReference type="PANTHER" id="PTHR11364">
    <property type="entry name" value="THIOSULFATE SULFERTANSFERASE"/>
    <property type="match status" value="1"/>
</dbReference>